<keyword evidence="6" id="KW-1185">Reference proteome</keyword>
<keyword evidence="2" id="KW-0040">ANK repeat</keyword>
<evidence type="ECO:0000259" key="4">
    <source>
        <dbReference type="PROSITE" id="PS50837"/>
    </source>
</evidence>
<sequence length="1029" mass="113832">MADVGTIVGIISLGLLGFAGAARATRRQLAYPFRQSTLQKLDEDIDEICTNLTLALQVLQQQDIGIVRDEVQITNALLELIQASQVSDDIRNWLRAPDASINYNEACKKKHTGTGLWFVGGSKFNTWLTTANSFLWLHGSAGCGKSVLSSTIIQHTLRRMSNPFTNIGIAFFYFTFNDKAKQDASSMLRALLLQLTSQLKGQDTVSQLYQTYRNGTPPDLALLDCLHQLVSKFDHVYIILDALDESPRGKHREYVLEALNDMRGWPGPGLHLLVTSRDEQDIREHLDPPAEQVVPMKNESIDADIASFVSGHLKTNHRLWKWEEHHDQIERAFTEGAKGVFRWVECQFAALEACPRSKTRLDACLRSLPQTLDKTYERMLSNIEEESADDARRALVLLCTAKRPLKVEELIDGLAVKLGDNPRFNEDSRLRNEDDIRHICPGFIELDLHPRRNGSYEVRVRIAHYSVQEYLESDRIRTSGATKFTVRPVEANTEVASICLAYLMDPKLCEERTDRSSSSDFDSEYPLAQYAAYNWPDHYHEGSSSNPRLHRLALQLFQDDQAFRGWLGVGFRSVREHESPLSAAAAFGLDPIVQGLLAWDSVSLSRPEGYYESAFIAAAECGHATTVQLLIEYVADIDYTDYAHDRTALQVASKNSHFEVVETLLDHGANIEAHDEHGQSPLSIAARYGRGQMVQLLLDRGANIEAHDRHGQTPLETAAFGGYDRVVALLLGRGADPNRGSHYRLPLEGARNATVAQLLIDGGADINLGKRKTPLEAACTRGMADVVALLLDQGADVEKAGGYGNLLERVVSAANEEMAELLLDRGANVNEGRHYTPLEAAASYDWRPDMLKLLLEMDPDVNCGREMTPLEAAAVGGCIENADLLLEAGADPDRGIKKTPLEAAVSGERPGEIMTLLLCWGADANLGIEMTPLEAVIDKGVEKMELARLLIVRGADINLGLEMTPLQFAKRRGLTELVQWLIEIGADDVEQESNRFRWPKREGGGEKDGEGGGESDGESGGESDGESDG</sequence>
<reference evidence="5" key="1">
    <citation type="journal article" date="2023" name="Mol. Phylogenet. Evol.">
        <title>Genome-scale phylogeny and comparative genomics of the fungal order Sordariales.</title>
        <authorList>
            <person name="Hensen N."/>
            <person name="Bonometti L."/>
            <person name="Westerberg I."/>
            <person name="Brannstrom I.O."/>
            <person name="Guillou S."/>
            <person name="Cros-Aarteil S."/>
            <person name="Calhoun S."/>
            <person name="Haridas S."/>
            <person name="Kuo A."/>
            <person name="Mondo S."/>
            <person name="Pangilinan J."/>
            <person name="Riley R."/>
            <person name="LaButti K."/>
            <person name="Andreopoulos B."/>
            <person name="Lipzen A."/>
            <person name="Chen C."/>
            <person name="Yan M."/>
            <person name="Daum C."/>
            <person name="Ng V."/>
            <person name="Clum A."/>
            <person name="Steindorff A."/>
            <person name="Ohm R.A."/>
            <person name="Martin F."/>
            <person name="Silar P."/>
            <person name="Natvig D.O."/>
            <person name="Lalanne C."/>
            <person name="Gautier V."/>
            <person name="Ament-Velasquez S.L."/>
            <person name="Kruys A."/>
            <person name="Hutchinson M.I."/>
            <person name="Powell A.J."/>
            <person name="Barry K."/>
            <person name="Miller A.N."/>
            <person name="Grigoriev I.V."/>
            <person name="Debuchy R."/>
            <person name="Gladieux P."/>
            <person name="Hiltunen Thoren M."/>
            <person name="Johannesson H."/>
        </authorList>
    </citation>
    <scope>NUCLEOTIDE SEQUENCE</scope>
    <source>
        <strain evidence="5">CBS 538.74</strain>
    </source>
</reference>
<dbReference type="Gene3D" id="3.40.50.300">
    <property type="entry name" value="P-loop containing nucleotide triphosphate hydrolases"/>
    <property type="match status" value="1"/>
</dbReference>
<accession>A0AAN6ZYX6</accession>
<feature type="repeat" description="ANK" evidence="2">
    <location>
        <begin position="770"/>
        <end position="802"/>
    </location>
</feature>
<dbReference type="Pfam" id="PF24883">
    <property type="entry name" value="NPHP3_N"/>
    <property type="match status" value="1"/>
</dbReference>
<dbReference type="SUPFAM" id="SSF48403">
    <property type="entry name" value="Ankyrin repeat"/>
    <property type="match status" value="2"/>
</dbReference>
<evidence type="ECO:0000256" key="1">
    <source>
        <dbReference type="ARBA" id="ARBA00022737"/>
    </source>
</evidence>
<dbReference type="EMBL" id="MU856877">
    <property type="protein sequence ID" value="KAK4155947.1"/>
    <property type="molecule type" value="Genomic_DNA"/>
</dbReference>
<keyword evidence="1" id="KW-0677">Repeat</keyword>
<evidence type="ECO:0000256" key="2">
    <source>
        <dbReference type="PROSITE-ProRule" id="PRU00023"/>
    </source>
</evidence>
<dbReference type="SUPFAM" id="SSF52540">
    <property type="entry name" value="P-loop containing nucleoside triphosphate hydrolases"/>
    <property type="match status" value="1"/>
</dbReference>
<gene>
    <name evidence="5" type="ORF">C8A00DRAFT_31199</name>
</gene>
<organism evidence="5 6">
    <name type="scientific">Chaetomidium leptoderma</name>
    <dbReference type="NCBI Taxonomy" id="669021"/>
    <lineage>
        <taxon>Eukaryota</taxon>
        <taxon>Fungi</taxon>
        <taxon>Dikarya</taxon>
        <taxon>Ascomycota</taxon>
        <taxon>Pezizomycotina</taxon>
        <taxon>Sordariomycetes</taxon>
        <taxon>Sordariomycetidae</taxon>
        <taxon>Sordariales</taxon>
        <taxon>Chaetomiaceae</taxon>
        <taxon>Chaetomidium</taxon>
    </lineage>
</organism>
<dbReference type="SMART" id="SM00248">
    <property type="entry name" value="ANK"/>
    <property type="match status" value="11"/>
</dbReference>
<feature type="repeat" description="ANK" evidence="2">
    <location>
        <begin position="677"/>
        <end position="709"/>
    </location>
</feature>
<dbReference type="InterPro" id="IPR056884">
    <property type="entry name" value="NPHP3-like_N"/>
</dbReference>
<comment type="caution">
    <text evidence="5">The sequence shown here is derived from an EMBL/GenBank/DDBJ whole genome shotgun (WGS) entry which is preliminary data.</text>
</comment>
<dbReference type="Pfam" id="PF00023">
    <property type="entry name" value="Ank"/>
    <property type="match status" value="3"/>
</dbReference>
<dbReference type="PROSITE" id="PS50837">
    <property type="entry name" value="NACHT"/>
    <property type="match status" value="1"/>
</dbReference>
<feature type="compositionally biased region" description="Basic and acidic residues" evidence="3">
    <location>
        <begin position="992"/>
        <end position="1010"/>
    </location>
</feature>
<reference evidence="5" key="2">
    <citation type="submission" date="2023-05" db="EMBL/GenBank/DDBJ databases">
        <authorList>
            <consortium name="Lawrence Berkeley National Laboratory"/>
            <person name="Steindorff A."/>
            <person name="Hensen N."/>
            <person name="Bonometti L."/>
            <person name="Westerberg I."/>
            <person name="Brannstrom I.O."/>
            <person name="Guillou S."/>
            <person name="Cros-Aarteil S."/>
            <person name="Calhoun S."/>
            <person name="Haridas S."/>
            <person name="Kuo A."/>
            <person name="Mondo S."/>
            <person name="Pangilinan J."/>
            <person name="Riley R."/>
            <person name="Labutti K."/>
            <person name="Andreopoulos B."/>
            <person name="Lipzen A."/>
            <person name="Chen C."/>
            <person name="Yanf M."/>
            <person name="Daum C."/>
            <person name="Ng V."/>
            <person name="Clum A."/>
            <person name="Ohm R."/>
            <person name="Martin F."/>
            <person name="Silar P."/>
            <person name="Natvig D."/>
            <person name="Lalanne C."/>
            <person name="Gautier V."/>
            <person name="Ament-Velasquez S.L."/>
            <person name="Kruys A."/>
            <person name="Hutchinson M.I."/>
            <person name="Powell A.J."/>
            <person name="Barry K."/>
            <person name="Miller A.N."/>
            <person name="Grigoriev I.V."/>
            <person name="Debuchy R."/>
            <person name="Gladieux P."/>
            <person name="Thoren M.H."/>
            <person name="Johannesson H."/>
        </authorList>
    </citation>
    <scope>NUCLEOTIDE SEQUENCE</scope>
    <source>
        <strain evidence="5">CBS 538.74</strain>
    </source>
</reference>
<feature type="region of interest" description="Disordered" evidence="3">
    <location>
        <begin position="992"/>
        <end position="1029"/>
    </location>
</feature>
<feature type="repeat" description="ANK" evidence="2">
    <location>
        <begin position="865"/>
        <end position="893"/>
    </location>
</feature>
<dbReference type="AlphaFoldDB" id="A0AAN6ZYX6"/>
<dbReference type="InterPro" id="IPR054471">
    <property type="entry name" value="GPIID_WHD"/>
</dbReference>
<feature type="repeat" description="ANK" evidence="2">
    <location>
        <begin position="710"/>
        <end position="742"/>
    </location>
</feature>
<feature type="repeat" description="ANK" evidence="2">
    <location>
        <begin position="644"/>
        <end position="676"/>
    </location>
</feature>
<evidence type="ECO:0000313" key="5">
    <source>
        <dbReference type="EMBL" id="KAK4155947.1"/>
    </source>
</evidence>
<evidence type="ECO:0000313" key="6">
    <source>
        <dbReference type="Proteomes" id="UP001302745"/>
    </source>
</evidence>
<dbReference type="Pfam" id="PF22939">
    <property type="entry name" value="WHD_GPIID"/>
    <property type="match status" value="1"/>
</dbReference>
<protein>
    <submittedName>
        <fullName evidence="5">Ankyrin repeat-containing domain protein</fullName>
    </submittedName>
</protein>
<dbReference type="Pfam" id="PF12796">
    <property type="entry name" value="Ank_2"/>
    <property type="match status" value="2"/>
</dbReference>
<feature type="compositionally biased region" description="Acidic residues" evidence="3">
    <location>
        <begin position="1011"/>
        <end position="1029"/>
    </location>
</feature>
<evidence type="ECO:0000256" key="3">
    <source>
        <dbReference type="SAM" id="MobiDB-lite"/>
    </source>
</evidence>
<dbReference type="PANTHER" id="PTHR10039:SF16">
    <property type="entry name" value="GPI INOSITOL-DEACYLASE"/>
    <property type="match status" value="1"/>
</dbReference>
<dbReference type="InterPro" id="IPR007111">
    <property type="entry name" value="NACHT_NTPase"/>
</dbReference>
<dbReference type="InterPro" id="IPR027417">
    <property type="entry name" value="P-loop_NTPase"/>
</dbReference>
<dbReference type="PANTHER" id="PTHR10039">
    <property type="entry name" value="AMELOGENIN"/>
    <property type="match status" value="1"/>
</dbReference>
<dbReference type="InterPro" id="IPR002110">
    <property type="entry name" value="Ankyrin_rpt"/>
</dbReference>
<proteinExistence type="predicted"/>
<feature type="domain" description="NACHT" evidence="4">
    <location>
        <begin position="133"/>
        <end position="277"/>
    </location>
</feature>
<dbReference type="Gene3D" id="1.25.40.20">
    <property type="entry name" value="Ankyrin repeat-containing domain"/>
    <property type="match status" value="2"/>
</dbReference>
<dbReference type="PROSITE" id="PS50088">
    <property type="entry name" value="ANK_REPEAT"/>
    <property type="match status" value="6"/>
</dbReference>
<dbReference type="InterPro" id="IPR036770">
    <property type="entry name" value="Ankyrin_rpt-contain_sf"/>
</dbReference>
<dbReference type="Proteomes" id="UP001302745">
    <property type="component" value="Unassembled WGS sequence"/>
</dbReference>
<dbReference type="PROSITE" id="PS50297">
    <property type="entry name" value="ANK_REP_REGION"/>
    <property type="match status" value="6"/>
</dbReference>
<feature type="repeat" description="ANK" evidence="2">
    <location>
        <begin position="961"/>
        <end position="987"/>
    </location>
</feature>
<name>A0AAN6ZYX6_9PEZI</name>